<sequence length="190" mass="19955">NPIGPPPSHLVKHLTSNSDVGNVAVKRAAYVKGSGWTALAFEYMVLATDEDSNGIWIETNALKLDGDDLIRDSDSNLTQANGSAPVVWSDALALSRRLHQQGENIPAPPWRSSASPGSSGGRGALGSAKSQPPCSSSPCEIRARLSATGGRARGNPGLLPGSRNAATGREQPHLSARPVCWRLDVKQEST</sequence>
<dbReference type="EMBL" id="FITM01000043">
    <property type="protein sequence ID" value="SAY38495.1"/>
    <property type="molecule type" value="Genomic_DNA"/>
</dbReference>
<evidence type="ECO:0000313" key="3">
    <source>
        <dbReference type="Proteomes" id="UP000182631"/>
    </source>
</evidence>
<feature type="non-terminal residue" evidence="2">
    <location>
        <position position="1"/>
    </location>
</feature>
<feature type="region of interest" description="Disordered" evidence="1">
    <location>
        <begin position="103"/>
        <end position="176"/>
    </location>
</feature>
<proteinExistence type="predicted"/>
<gene>
    <name evidence="2" type="ORF">FLM9_380</name>
</gene>
<accession>A0A171DFE0</accession>
<keyword evidence="3" id="KW-1185">Reference proteome</keyword>
<dbReference type="Proteomes" id="UP000182631">
    <property type="component" value="Unassembled WGS sequence"/>
</dbReference>
<name>A0A171DFE0_9SYNE</name>
<dbReference type="AlphaFoldDB" id="A0A171DFE0"/>
<reference evidence="3" key="1">
    <citation type="submission" date="2016-02" db="EMBL/GenBank/DDBJ databases">
        <authorList>
            <person name="liu f."/>
        </authorList>
    </citation>
    <scope>NUCLEOTIDE SEQUENCE [LARGE SCALE GENOMIC DNA]</scope>
</reference>
<evidence type="ECO:0000313" key="2">
    <source>
        <dbReference type="EMBL" id="SAY38495.1"/>
    </source>
</evidence>
<protein>
    <submittedName>
        <fullName evidence="2">Uncharacterized protein</fullName>
    </submittedName>
</protein>
<organism evidence="2 3">
    <name type="scientific">Candidatus Synechococcus spongiarum</name>
    <dbReference type="NCBI Taxonomy" id="431041"/>
    <lineage>
        <taxon>Bacteria</taxon>
        <taxon>Bacillati</taxon>
        <taxon>Cyanobacteriota</taxon>
        <taxon>Cyanophyceae</taxon>
        <taxon>Synechococcales</taxon>
        <taxon>Synechococcaceae</taxon>
        <taxon>Synechococcus</taxon>
    </lineage>
</organism>
<evidence type="ECO:0000256" key="1">
    <source>
        <dbReference type="SAM" id="MobiDB-lite"/>
    </source>
</evidence>